<dbReference type="GeneTree" id="ENSGT00950000184507"/>
<organism evidence="4 5">
    <name type="scientific">Phocoena sinus</name>
    <name type="common">Vaquita</name>
    <dbReference type="NCBI Taxonomy" id="42100"/>
    <lineage>
        <taxon>Eukaryota</taxon>
        <taxon>Metazoa</taxon>
        <taxon>Chordata</taxon>
        <taxon>Craniata</taxon>
        <taxon>Vertebrata</taxon>
        <taxon>Euteleostomi</taxon>
        <taxon>Mammalia</taxon>
        <taxon>Eutheria</taxon>
        <taxon>Laurasiatheria</taxon>
        <taxon>Artiodactyla</taxon>
        <taxon>Whippomorpha</taxon>
        <taxon>Cetacea</taxon>
        <taxon>Odontoceti</taxon>
        <taxon>Phocoenidae</taxon>
        <taxon>Phocoena</taxon>
    </lineage>
</organism>
<dbReference type="PANTHER" id="PTHR11760">
    <property type="entry name" value="30S/40S RIBOSOMAL PROTEIN S3"/>
    <property type="match status" value="1"/>
</dbReference>
<dbReference type="GO" id="GO:2001235">
    <property type="term" value="P:positive regulation of apoptotic signaling pathway"/>
    <property type="evidence" value="ECO:0007669"/>
    <property type="project" value="TreeGrafter"/>
</dbReference>
<dbReference type="GO" id="GO:0022627">
    <property type="term" value="C:cytosolic small ribosomal subunit"/>
    <property type="evidence" value="ECO:0007669"/>
    <property type="project" value="TreeGrafter"/>
</dbReference>
<dbReference type="GO" id="GO:0003735">
    <property type="term" value="F:structural constituent of ribosome"/>
    <property type="evidence" value="ECO:0007669"/>
    <property type="project" value="TreeGrafter"/>
</dbReference>
<evidence type="ECO:0000256" key="2">
    <source>
        <dbReference type="ARBA" id="ARBA00022980"/>
    </source>
</evidence>
<dbReference type="AlphaFoldDB" id="A0A8C9DZP2"/>
<evidence type="ECO:0000313" key="4">
    <source>
        <dbReference type="Ensembl" id="ENSPSNP00000007105.1"/>
    </source>
</evidence>
<keyword evidence="2" id="KW-0689">Ribosomal protein</keyword>
<dbReference type="PANTHER" id="PTHR11760:SF38">
    <property type="entry name" value="40S RIBOSOMAL PROTEIN S3"/>
    <property type="match status" value="1"/>
</dbReference>
<protein>
    <submittedName>
        <fullName evidence="4">Uncharacterized protein</fullName>
    </submittedName>
</protein>
<dbReference type="InterPro" id="IPR036419">
    <property type="entry name" value="Ribosomal_S3_C_sf"/>
</dbReference>
<evidence type="ECO:0000313" key="5">
    <source>
        <dbReference type="Proteomes" id="UP000694554"/>
    </source>
</evidence>
<reference evidence="4" key="3">
    <citation type="submission" date="2025-09" db="UniProtKB">
        <authorList>
            <consortium name="Ensembl"/>
        </authorList>
    </citation>
    <scope>IDENTIFICATION</scope>
</reference>
<sequence length="90" mass="10131">MIIQRRKDSLFNKWCWNNQELTDVVQKKCGFPESYVELCAEKVATRGLCAIAQTESLHYKLLGGLALQRACCGCCAGHQSEDHLVLGSKW</sequence>
<dbReference type="InterPro" id="IPR057258">
    <property type="entry name" value="Ribosomal_uS3"/>
</dbReference>
<proteinExistence type="inferred from homology"/>
<dbReference type="Proteomes" id="UP000694554">
    <property type="component" value="Chromosome 15"/>
</dbReference>
<reference evidence="4" key="2">
    <citation type="submission" date="2025-08" db="UniProtKB">
        <authorList>
            <consortium name="Ensembl"/>
        </authorList>
    </citation>
    <scope>IDENTIFICATION</scope>
</reference>
<evidence type="ECO:0000256" key="3">
    <source>
        <dbReference type="ARBA" id="ARBA00023274"/>
    </source>
</evidence>
<accession>A0A8C9DZP2</accession>
<reference evidence="4" key="1">
    <citation type="submission" date="2019-08" db="EMBL/GenBank/DDBJ databases">
        <title>Phocoena sinus (Vaquita) genome, mPhoSin1, primary haplotype.</title>
        <authorList>
            <person name="Morin P."/>
            <person name="Mountcastle J."/>
            <person name="Fungtammasan C."/>
            <person name="Rhie A."/>
            <person name="Rojas-Bracho L."/>
            <person name="Smith C.R."/>
            <person name="Taylor B.L."/>
            <person name="Gulland F.M.D."/>
            <person name="Musser W."/>
            <person name="Houck M."/>
            <person name="Haase B."/>
            <person name="Paez S."/>
            <person name="Howe K."/>
            <person name="Torrance J."/>
            <person name="Formenti G."/>
            <person name="Phillippy A."/>
            <person name="Ryder O."/>
            <person name="Jarvis E.D."/>
            <person name="Fedrigo O."/>
        </authorList>
    </citation>
    <scope>NUCLEOTIDE SEQUENCE [LARGE SCALE GENOMIC DNA]</scope>
</reference>
<keyword evidence="3" id="KW-0687">Ribonucleoprotein</keyword>
<name>A0A8C9DZP2_PHOSS</name>
<comment type="similarity">
    <text evidence="1">Belongs to the universal ribosomal protein uS3 family.</text>
</comment>
<dbReference type="Gene3D" id="3.30.1140.32">
    <property type="entry name" value="Ribosomal protein S3, C-terminal domain"/>
    <property type="match status" value="1"/>
</dbReference>
<evidence type="ECO:0000256" key="1">
    <source>
        <dbReference type="ARBA" id="ARBA00010761"/>
    </source>
</evidence>
<keyword evidence="5" id="KW-1185">Reference proteome</keyword>
<dbReference type="GO" id="GO:0005634">
    <property type="term" value="C:nucleus"/>
    <property type="evidence" value="ECO:0007669"/>
    <property type="project" value="TreeGrafter"/>
</dbReference>
<dbReference type="Ensembl" id="ENSPSNT00000008073.1">
    <property type="protein sequence ID" value="ENSPSNP00000007105.1"/>
    <property type="gene ID" value="ENSPSNG00000005277.1"/>
</dbReference>